<dbReference type="EMBL" id="FMVN01000001">
    <property type="protein sequence ID" value="SCX85244.1"/>
    <property type="molecule type" value="Genomic_DNA"/>
</dbReference>
<sequence>MTRVGGPKDGEILTARFNGKGAPNLKGKSNIKSLVLLSIHGNEYCEGEYLGATIESALAGPIKAAKDSNNRSNPAKGRKQKNKSTSEEIDRLRVSSEIENNFTTFLVADKVYWHNLKPMRTDIMPDEKAELQKQAIQLGDAYLQQNLEQFLLPFHLSLDEFETLFGLIEQNNFIDPEKLATTLAEFRLNDEQYAALCQAIKPEHSPIDARIAVINQLAQERGKNFKIVRWEEWVNSDPSFIENQAQLMACYGAEPSLKISIDAVATDFAERHKKEGGFDLWFFRSQGYLAEESPAVVWLGAKKGINCILYPGSQLPCFQETANFFIVDQTAAMKPFAVRVDNPKLLVNWLETWFNRSYSREQHLAKLLSDDPFSSPSESEEDASSSAKENPHSFFQPDGKPKLVSMHKLNATGSKILKTISQEEMEPKEEEEEAMSAVKQEVETLLAKIWLLKRPEMKKEALNFVEEVLEKAAAQLDIPSAKSKQFST</sequence>
<reference evidence="3 5" key="3">
    <citation type="submission" date="2016-10" db="EMBL/GenBank/DDBJ databases">
        <authorList>
            <person name="Varghese N."/>
            <person name="Submissions S."/>
        </authorList>
    </citation>
    <scope>NUCLEOTIDE SEQUENCE [LARGE SCALE GENOMIC DNA]</scope>
    <source>
        <strain evidence="3 5">ATCC 33218</strain>
    </source>
</reference>
<accession>A0A098GFB0</accession>
<gene>
    <name evidence="2" type="ORF">LMI_1368</name>
    <name evidence="3" type="ORF">SAMN02982997_00257</name>
</gene>
<dbReference type="EMBL" id="LN614830">
    <property type="protein sequence ID" value="CEG60675.1"/>
    <property type="molecule type" value="Genomic_DNA"/>
</dbReference>
<feature type="region of interest" description="Disordered" evidence="1">
    <location>
        <begin position="64"/>
        <end position="88"/>
    </location>
</feature>
<evidence type="ECO:0000313" key="2">
    <source>
        <dbReference type="EMBL" id="CEG60675.1"/>
    </source>
</evidence>
<dbReference type="KEGG" id="tmc:LMI_1368"/>
<dbReference type="HOGENOM" id="CLU_558880_0_0_6"/>
<keyword evidence="5" id="KW-1185">Reference proteome</keyword>
<dbReference type="PATRIC" id="fig|451.8.peg.1624"/>
<dbReference type="Proteomes" id="UP000032414">
    <property type="component" value="Chromosome I"/>
</dbReference>
<evidence type="ECO:0000313" key="4">
    <source>
        <dbReference type="Proteomes" id="UP000032414"/>
    </source>
</evidence>
<evidence type="ECO:0000313" key="5">
    <source>
        <dbReference type="Proteomes" id="UP000182998"/>
    </source>
</evidence>
<evidence type="ECO:0000256" key="1">
    <source>
        <dbReference type="SAM" id="MobiDB-lite"/>
    </source>
</evidence>
<protein>
    <submittedName>
        <fullName evidence="2">Uncharacterized protein</fullName>
    </submittedName>
</protein>
<dbReference type="STRING" id="451.B6N58_08695"/>
<proteinExistence type="predicted"/>
<name>A0A098GFB0_LEGMI</name>
<organism evidence="2 4">
    <name type="scientific">Legionella micdadei</name>
    <name type="common">Tatlockia micdadei</name>
    <dbReference type="NCBI Taxonomy" id="451"/>
    <lineage>
        <taxon>Bacteria</taxon>
        <taxon>Pseudomonadati</taxon>
        <taxon>Pseudomonadota</taxon>
        <taxon>Gammaproteobacteria</taxon>
        <taxon>Legionellales</taxon>
        <taxon>Legionellaceae</taxon>
        <taxon>Legionella</taxon>
    </lineage>
</organism>
<feature type="region of interest" description="Disordered" evidence="1">
    <location>
        <begin position="369"/>
        <end position="400"/>
    </location>
</feature>
<dbReference type="RefSeq" id="WP_045099051.1">
    <property type="nucleotide sequence ID" value="NZ_CP020614.1"/>
</dbReference>
<dbReference type="Proteomes" id="UP000182998">
    <property type="component" value="Unassembled WGS sequence"/>
</dbReference>
<evidence type="ECO:0000313" key="3">
    <source>
        <dbReference type="EMBL" id="SCX85244.1"/>
    </source>
</evidence>
<reference evidence="2" key="2">
    <citation type="submission" date="2014-09" db="EMBL/GenBank/DDBJ databases">
        <authorList>
            <person name="GOMEZ-VALERO Laura"/>
        </authorList>
    </citation>
    <scope>NUCLEOTIDE SEQUENCE</scope>
    <source>
        <strain evidence="2">ATCC33218</strain>
    </source>
</reference>
<reference evidence="4" key="1">
    <citation type="submission" date="2014-09" db="EMBL/GenBank/DDBJ databases">
        <authorList>
            <person name="Gomez-Valero L."/>
        </authorList>
    </citation>
    <scope>NUCLEOTIDE SEQUENCE [LARGE SCALE GENOMIC DNA]</scope>
    <source>
        <strain evidence="4">ATCC33218</strain>
    </source>
</reference>
<dbReference type="AlphaFoldDB" id="A0A098GFB0"/>
<dbReference type="OrthoDB" id="5653377at2"/>